<dbReference type="GeneID" id="9944730"/>
<dbReference type="InParanoid" id="A0A1S0TW20"/>
<protein>
    <submittedName>
        <fullName evidence="1">Uncharacterized protein</fullName>
    </submittedName>
</protein>
<dbReference type="CTD" id="9944730"/>
<proteinExistence type="predicted"/>
<accession>A0A1S0TW20</accession>
<organism evidence="1">
    <name type="scientific">Loa loa</name>
    <name type="common">Eye worm</name>
    <name type="synonym">Filaria loa</name>
    <dbReference type="NCBI Taxonomy" id="7209"/>
    <lineage>
        <taxon>Eukaryota</taxon>
        <taxon>Metazoa</taxon>
        <taxon>Ecdysozoa</taxon>
        <taxon>Nematoda</taxon>
        <taxon>Chromadorea</taxon>
        <taxon>Rhabditida</taxon>
        <taxon>Spirurina</taxon>
        <taxon>Spiruromorpha</taxon>
        <taxon>Filarioidea</taxon>
        <taxon>Onchocercidae</taxon>
        <taxon>Loa</taxon>
    </lineage>
</organism>
<dbReference type="KEGG" id="loa:LOAG_07313"/>
<reference evidence="1" key="1">
    <citation type="submission" date="2012-04" db="EMBL/GenBank/DDBJ databases">
        <title>The Genome Sequence of Loa loa.</title>
        <authorList>
            <consortium name="The Broad Institute Genome Sequencing Platform"/>
            <consortium name="Broad Institute Genome Sequencing Center for Infectious Disease"/>
            <person name="Nutman T.B."/>
            <person name="Fink D.L."/>
            <person name="Russ C."/>
            <person name="Young S."/>
            <person name="Zeng Q."/>
            <person name="Gargeya S."/>
            <person name="Alvarado L."/>
            <person name="Berlin A."/>
            <person name="Chapman S.B."/>
            <person name="Chen Z."/>
            <person name="Freedman E."/>
            <person name="Gellesch M."/>
            <person name="Goldberg J."/>
            <person name="Griggs A."/>
            <person name="Gujja S."/>
            <person name="Heilman E.R."/>
            <person name="Heiman D."/>
            <person name="Howarth C."/>
            <person name="Mehta T."/>
            <person name="Neiman D."/>
            <person name="Pearson M."/>
            <person name="Roberts A."/>
            <person name="Saif S."/>
            <person name="Shea T."/>
            <person name="Shenoy N."/>
            <person name="Sisk P."/>
            <person name="Stolte C."/>
            <person name="Sykes S."/>
            <person name="White J."/>
            <person name="Yandava C."/>
            <person name="Haas B."/>
            <person name="Henn M.R."/>
            <person name="Nusbaum C."/>
            <person name="Birren B."/>
        </authorList>
    </citation>
    <scope>NUCLEOTIDE SEQUENCE [LARGE SCALE GENOMIC DNA]</scope>
</reference>
<gene>
    <name evidence="1" type="ORF">LOAG_07313</name>
</gene>
<name>A0A1S0TW20_LOALO</name>
<sequence>MRDSSQLRVQKAQWKVCFRDINEVRFFLQCRFSSRLVTCVFSKKADSIMDNVSSRSPIRSQNRLLMVVFEAKAKTSECLELYGDSAGESVRGIADDSLKRQLSSEGMTYSVSVLLYVRKV</sequence>
<dbReference type="RefSeq" id="XP_003142894.1">
    <property type="nucleotide sequence ID" value="XM_003142846.1"/>
</dbReference>
<evidence type="ECO:0000313" key="1">
    <source>
        <dbReference type="EMBL" id="EFO21177.1"/>
    </source>
</evidence>
<dbReference type="EMBL" id="JH712069">
    <property type="protein sequence ID" value="EFO21177.1"/>
    <property type="molecule type" value="Genomic_DNA"/>
</dbReference>
<dbReference type="AlphaFoldDB" id="A0A1S0TW20"/>